<dbReference type="AlphaFoldDB" id="M5B2M1"/>
<dbReference type="EMBL" id="AP012557">
    <property type="protein sequence ID" value="BAN09806.1"/>
    <property type="molecule type" value="Genomic_DNA"/>
</dbReference>
<dbReference type="InterPro" id="IPR050659">
    <property type="entry name" value="Peptidase_M24B"/>
</dbReference>
<protein>
    <submittedName>
        <fullName evidence="2">Probable peptidase</fullName>
    </submittedName>
</protein>
<dbReference type="Gene3D" id="3.90.230.10">
    <property type="entry name" value="Creatinase/methionine aminopeptidase superfamily"/>
    <property type="match status" value="1"/>
</dbReference>
<dbReference type="CDD" id="cd01066">
    <property type="entry name" value="APP_MetAP"/>
    <property type="match status" value="1"/>
</dbReference>
<dbReference type="Pfam" id="PF00557">
    <property type="entry name" value="Peptidase_M24"/>
    <property type="match status" value="1"/>
</dbReference>
<dbReference type="InterPro" id="IPR036005">
    <property type="entry name" value="Creatinase/aminopeptidase-like"/>
</dbReference>
<feature type="domain" description="Peptidase M24" evidence="1">
    <location>
        <begin position="2"/>
        <end position="106"/>
    </location>
</feature>
<reference evidence="2" key="2">
    <citation type="journal article" date="2013" name="Microbes Environ.">
        <title>Commonalities and Differences among Symbiosis Islands of Three Mesorhizobium loti Strains.</title>
        <authorList>
            <person name="Kasai-Maita H."/>
            <person name="Hirakawa H."/>
            <person name="Nakamura Y."/>
            <person name="Kaneko T."/>
            <person name="Miki K."/>
            <person name="Maruya J."/>
            <person name="Okazaki S."/>
            <person name="Tabata S."/>
            <person name="Saeki K."/>
            <person name="Sato S."/>
        </authorList>
    </citation>
    <scope>NUCLEOTIDE SEQUENCE</scope>
    <source>
        <strain evidence="2">NZP2037</strain>
    </source>
</reference>
<accession>M5B2M1</accession>
<dbReference type="RefSeq" id="WP_019863461.1">
    <property type="nucleotide sequence ID" value="NZ_LZTH01000013.1"/>
</dbReference>
<dbReference type="InterPro" id="IPR000994">
    <property type="entry name" value="Pept_M24"/>
</dbReference>
<organism evidence="2">
    <name type="scientific">Rhizobium loti</name>
    <name type="common">Mesorhizobium loti</name>
    <dbReference type="NCBI Taxonomy" id="381"/>
    <lineage>
        <taxon>Bacteria</taxon>
        <taxon>Pseudomonadati</taxon>
        <taxon>Pseudomonadota</taxon>
        <taxon>Alphaproteobacteria</taxon>
        <taxon>Hyphomicrobiales</taxon>
        <taxon>Phyllobacteriaceae</taxon>
        <taxon>Mesorhizobium</taxon>
    </lineage>
</organism>
<reference evidence="2" key="1">
    <citation type="submission" date="2012-10" db="EMBL/GenBank/DDBJ databases">
        <authorList>
            <person name="Maita H."/>
            <person name="Sato S."/>
        </authorList>
    </citation>
    <scope>NUCLEOTIDE SEQUENCE</scope>
    <source>
        <strain evidence="2">NZP2037</strain>
    </source>
</reference>
<proteinExistence type="predicted"/>
<sequence>MGEPTARARHLHQAALDGFLAEAETIRPGVTCSEVSQAFQRAFKSYGVRKESRSGYSIGHGWVDSGISFQEDDHTVIEPNMTFHVLIGIFEKDDGYVFSETVRVTENGATSLSNMSRDLLINADFWHNGMSGQGFR</sequence>
<name>M5B2M1_RHILI</name>
<dbReference type="PANTHER" id="PTHR46112">
    <property type="entry name" value="AMINOPEPTIDASE"/>
    <property type="match status" value="1"/>
</dbReference>
<dbReference type="PANTHER" id="PTHR46112:SF2">
    <property type="entry name" value="XAA-PRO AMINOPEPTIDASE P-RELATED"/>
    <property type="match status" value="1"/>
</dbReference>
<evidence type="ECO:0000313" key="2">
    <source>
        <dbReference type="EMBL" id="BAN09806.1"/>
    </source>
</evidence>
<dbReference type="SUPFAM" id="SSF55920">
    <property type="entry name" value="Creatinase/aminopeptidase"/>
    <property type="match status" value="1"/>
</dbReference>
<evidence type="ECO:0000259" key="1">
    <source>
        <dbReference type="Pfam" id="PF00557"/>
    </source>
</evidence>